<sequence>MNSLEGVFSEVHFSKLSRLYELDLSLNKHLQLNVSPDWIPPFFLQSLGLQNCKMGFQFPKWLKTQNNLSHIDISNSGISQSIPTWFKNFSTHLSLVNISNNQINGPIAINDYSATRVLEIVDLSSNHFYGSVPNSLFKVGALFLSKNNFSSLSYICNVSDEYYLRILDISDNQLTGELPNCFLKLKDLRALILSNNKLSGEIPGFIGQLLAFPIGFFLIILFKKAKKRLFKTRQVQQTNQASKNGDILSIWNYDGKIAFEDIIKATEDFDIRYCIGTGGYGSVYRAQLPSGKIVALKKLHNSEAEKLSFRKSFENEVETLTKIRHRNIIRLYGFCLSKQSMFLIYEYMERGSLFSVLSNDLEVVELDWCKRINIIKGIACALSYMHYDCTPPIVHRDITTTNILLNSEFEAFVSDYGTARLLDPDSSNQTMISGTYGYIAPDNRPSPPRNRLIEDDIVLIAMLGFACLNAKPNCRPTTLTYIDIFLISNA</sequence>
<dbReference type="Pfam" id="PF00560">
    <property type="entry name" value="LRR_1"/>
    <property type="match status" value="3"/>
</dbReference>
<keyword evidence="4" id="KW-1003">Cell membrane</keyword>
<evidence type="ECO:0000256" key="12">
    <source>
        <dbReference type="ARBA" id="ARBA00022741"/>
    </source>
</evidence>
<proteinExistence type="inferred from homology"/>
<evidence type="ECO:0000256" key="8">
    <source>
        <dbReference type="ARBA" id="ARBA00022679"/>
    </source>
</evidence>
<dbReference type="SUPFAM" id="SSF56112">
    <property type="entry name" value="Protein kinase-like (PK-like)"/>
    <property type="match status" value="1"/>
</dbReference>
<organism evidence="24 25">
    <name type="scientific">Cannabis sativa</name>
    <name type="common">Hemp</name>
    <name type="synonym">Marijuana</name>
    <dbReference type="NCBI Taxonomy" id="3483"/>
    <lineage>
        <taxon>Eukaryota</taxon>
        <taxon>Viridiplantae</taxon>
        <taxon>Streptophyta</taxon>
        <taxon>Embryophyta</taxon>
        <taxon>Tracheophyta</taxon>
        <taxon>Spermatophyta</taxon>
        <taxon>Magnoliopsida</taxon>
        <taxon>eudicotyledons</taxon>
        <taxon>Gunneridae</taxon>
        <taxon>Pentapetalae</taxon>
        <taxon>rosids</taxon>
        <taxon>fabids</taxon>
        <taxon>Rosales</taxon>
        <taxon>Cannabaceae</taxon>
        <taxon>Cannabis</taxon>
    </lineage>
</organism>
<protein>
    <recommendedName>
        <fullName evidence="3">non-specific serine/threonine protein kinase</fullName>
        <ecNumber evidence="3">2.7.11.1</ecNumber>
    </recommendedName>
</protein>
<keyword evidence="15 22" id="KW-1133">Transmembrane helix</keyword>
<evidence type="ECO:0000256" key="15">
    <source>
        <dbReference type="ARBA" id="ARBA00022989"/>
    </source>
</evidence>
<evidence type="ECO:0000256" key="10">
    <source>
        <dbReference type="ARBA" id="ARBA00022729"/>
    </source>
</evidence>
<dbReference type="FunFam" id="3.80.10.10:FF:001347">
    <property type="entry name" value="LRR receptor-like serine/threonine-protein kinase GSO2"/>
    <property type="match status" value="1"/>
</dbReference>
<evidence type="ECO:0000313" key="25">
    <source>
        <dbReference type="Proteomes" id="UP000525078"/>
    </source>
</evidence>
<comment type="subcellular location">
    <subcellularLocation>
        <location evidence="1">Cell membrane</location>
        <topology evidence="1">Single-pass type I membrane protein</topology>
    </subcellularLocation>
</comment>
<evidence type="ECO:0000313" key="24">
    <source>
        <dbReference type="EMBL" id="KAF4367340.1"/>
    </source>
</evidence>
<keyword evidence="18" id="KW-0325">Glycoprotein</keyword>
<dbReference type="InterPro" id="IPR000719">
    <property type="entry name" value="Prot_kinase_dom"/>
</dbReference>
<dbReference type="PROSITE" id="PS00107">
    <property type="entry name" value="PROTEIN_KINASE_ATP"/>
    <property type="match status" value="1"/>
</dbReference>
<keyword evidence="9 22" id="KW-0812">Transmembrane</keyword>
<evidence type="ECO:0000256" key="7">
    <source>
        <dbReference type="ARBA" id="ARBA00022614"/>
    </source>
</evidence>
<evidence type="ECO:0000256" key="9">
    <source>
        <dbReference type="ARBA" id="ARBA00022692"/>
    </source>
</evidence>
<feature type="transmembrane region" description="Helical" evidence="22">
    <location>
        <begin position="202"/>
        <end position="222"/>
    </location>
</feature>
<evidence type="ECO:0000256" key="3">
    <source>
        <dbReference type="ARBA" id="ARBA00012513"/>
    </source>
</evidence>
<evidence type="ECO:0000256" key="6">
    <source>
        <dbReference type="ARBA" id="ARBA00022553"/>
    </source>
</evidence>
<evidence type="ECO:0000256" key="2">
    <source>
        <dbReference type="ARBA" id="ARBA00009592"/>
    </source>
</evidence>
<evidence type="ECO:0000256" key="17">
    <source>
        <dbReference type="ARBA" id="ARBA00023170"/>
    </source>
</evidence>
<dbReference type="InterPro" id="IPR051420">
    <property type="entry name" value="Ser_Thr_Kinases_DiverseReg"/>
</dbReference>
<keyword evidence="17" id="KW-0675">Receptor</keyword>
<dbReference type="GO" id="GO:0005886">
    <property type="term" value="C:plasma membrane"/>
    <property type="evidence" value="ECO:0007669"/>
    <property type="project" value="UniProtKB-SubCell"/>
</dbReference>
<dbReference type="Gene3D" id="3.30.200.20">
    <property type="entry name" value="Phosphorylase Kinase, domain 1"/>
    <property type="match status" value="1"/>
</dbReference>
<dbReference type="InterPro" id="IPR008266">
    <property type="entry name" value="Tyr_kinase_AS"/>
</dbReference>
<dbReference type="GO" id="GO:0004674">
    <property type="term" value="F:protein serine/threonine kinase activity"/>
    <property type="evidence" value="ECO:0007669"/>
    <property type="project" value="UniProtKB-KW"/>
</dbReference>
<dbReference type="SUPFAM" id="SSF52058">
    <property type="entry name" value="L domain-like"/>
    <property type="match status" value="1"/>
</dbReference>
<evidence type="ECO:0000256" key="22">
    <source>
        <dbReference type="SAM" id="Phobius"/>
    </source>
</evidence>
<comment type="similarity">
    <text evidence="2">Belongs to the RLP family.</text>
</comment>
<dbReference type="GO" id="GO:0005524">
    <property type="term" value="F:ATP binding"/>
    <property type="evidence" value="ECO:0007669"/>
    <property type="project" value="UniProtKB-UniRule"/>
</dbReference>
<keyword evidence="16 22" id="KW-0472">Membrane</keyword>
<evidence type="ECO:0000256" key="11">
    <source>
        <dbReference type="ARBA" id="ARBA00022737"/>
    </source>
</evidence>
<comment type="caution">
    <text evidence="24">The sequence shown here is derived from an EMBL/GenBank/DDBJ whole genome shotgun (WGS) entry which is preliminary data.</text>
</comment>
<dbReference type="Gene3D" id="1.10.510.10">
    <property type="entry name" value="Transferase(Phosphotransferase) domain 1"/>
    <property type="match status" value="1"/>
</dbReference>
<dbReference type="AlphaFoldDB" id="A0A7J6FC41"/>
<evidence type="ECO:0000256" key="4">
    <source>
        <dbReference type="ARBA" id="ARBA00022475"/>
    </source>
</evidence>
<keyword evidence="6" id="KW-0597">Phosphoprotein</keyword>
<evidence type="ECO:0000256" key="13">
    <source>
        <dbReference type="ARBA" id="ARBA00022777"/>
    </source>
</evidence>
<dbReference type="InterPro" id="IPR017441">
    <property type="entry name" value="Protein_kinase_ATP_BS"/>
</dbReference>
<dbReference type="InterPro" id="IPR032675">
    <property type="entry name" value="LRR_dom_sf"/>
</dbReference>
<reference evidence="24 25" key="1">
    <citation type="journal article" date="2020" name="bioRxiv">
        <title>Sequence and annotation of 42 cannabis genomes reveals extensive copy number variation in cannabinoid synthesis and pathogen resistance genes.</title>
        <authorList>
            <person name="Mckernan K.J."/>
            <person name="Helbert Y."/>
            <person name="Kane L.T."/>
            <person name="Ebling H."/>
            <person name="Zhang L."/>
            <person name="Liu B."/>
            <person name="Eaton Z."/>
            <person name="Mclaughlin S."/>
            <person name="Kingan S."/>
            <person name="Baybayan P."/>
            <person name="Concepcion G."/>
            <person name="Jordan M."/>
            <person name="Riva A."/>
            <person name="Barbazuk W."/>
            <person name="Harkins T."/>
        </authorList>
    </citation>
    <scope>NUCLEOTIDE SEQUENCE [LARGE SCALE GENOMIC DNA]</scope>
    <source>
        <strain evidence="25">cv. Jamaican Lion 4</strain>
        <tissue evidence="24">Leaf</tissue>
    </source>
</reference>
<evidence type="ECO:0000256" key="14">
    <source>
        <dbReference type="ARBA" id="ARBA00022840"/>
    </source>
</evidence>
<dbReference type="PANTHER" id="PTHR48005:SF16">
    <property type="entry name" value="MDIS1-INTERACTING RECEPTOR LIKE KINASE 2-LIKE ISOFORM X1"/>
    <property type="match status" value="1"/>
</dbReference>
<keyword evidence="12 21" id="KW-0547">Nucleotide-binding</keyword>
<accession>A0A7J6FC41</accession>
<evidence type="ECO:0000256" key="21">
    <source>
        <dbReference type="PROSITE-ProRule" id="PRU10141"/>
    </source>
</evidence>
<evidence type="ECO:0000256" key="16">
    <source>
        <dbReference type="ARBA" id="ARBA00023136"/>
    </source>
</evidence>
<feature type="binding site" evidence="21">
    <location>
        <position position="297"/>
    </location>
    <ligand>
        <name>ATP</name>
        <dbReference type="ChEBI" id="CHEBI:30616"/>
    </ligand>
</feature>
<evidence type="ECO:0000256" key="18">
    <source>
        <dbReference type="ARBA" id="ARBA00023180"/>
    </source>
</evidence>
<comment type="catalytic activity">
    <reaction evidence="19">
        <text>L-threonyl-[protein] + ATP = O-phospho-L-threonyl-[protein] + ADP + H(+)</text>
        <dbReference type="Rhea" id="RHEA:46608"/>
        <dbReference type="Rhea" id="RHEA-COMP:11060"/>
        <dbReference type="Rhea" id="RHEA-COMP:11605"/>
        <dbReference type="ChEBI" id="CHEBI:15378"/>
        <dbReference type="ChEBI" id="CHEBI:30013"/>
        <dbReference type="ChEBI" id="CHEBI:30616"/>
        <dbReference type="ChEBI" id="CHEBI:61977"/>
        <dbReference type="ChEBI" id="CHEBI:456216"/>
        <dbReference type="EC" id="2.7.11.1"/>
    </reaction>
</comment>
<evidence type="ECO:0000256" key="19">
    <source>
        <dbReference type="ARBA" id="ARBA00047899"/>
    </source>
</evidence>
<evidence type="ECO:0000259" key="23">
    <source>
        <dbReference type="PROSITE" id="PS50011"/>
    </source>
</evidence>
<dbReference type="InterPro" id="IPR001611">
    <property type="entry name" value="Leu-rich_rpt"/>
</dbReference>
<name>A0A7J6FC41_CANSA</name>
<dbReference type="FunFam" id="3.30.200.20:FF:000309">
    <property type="entry name" value="Leucine-rich repeat receptor protein kinase MSP1"/>
    <property type="match status" value="1"/>
</dbReference>
<keyword evidence="8" id="KW-0808">Transferase</keyword>
<dbReference type="PROSITE" id="PS50011">
    <property type="entry name" value="PROTEIN_KINASE_DOM"/>
    <property type="match status" value="1"/>
</dbReference>
<keyword evidence="11" id="KW-0677">Repeat</keyword>
<dbReference type="PROSITE" id="PS00109">
    <property type="entry name" value="PROTEIN_KINASE_TYR"/>
    <property type="match status" value="1"/>
</dbReference>
<keyword evidence="10" id="KW-0732">Signal</keyword>
<dbReference type="EC" id="2.7.11.1" evidence="3"/>
<evidence type="ECO:0000256" key="20">
    <source>
        <dbReference type="ARBA" id="ARBA00048679"/>
    </source>
</evidence>
<dbReference type="PANTHER" id="PTHR48005">
    <property type="entry name" value="LEUCINE RICH REPEAT KINASE 2"/>
    <property type="match status" value="1"/>
</dbReference>
<dbReference type="InterPro" id="IPR011009">
    <property type="entry name" value="Kinase-like_dom_sf"/>
</dbReference>
<keyword evidence="14 21" id="KW-0067">ATP-binding</keyword>
<feature type="non-terminal residue" evidence="24">
    <location>
        <position position="490"/>
    </location>
</feature>
<keyword evidence="7" id="KW-0433">Leucine-rich repeat</keyword>
<evidence type="ECO:0000256" key="5">
    <source>
        <dbReference type="ARBA" id="ARBA00022527"/>
    </source>
</evidence>
<dbReference type="Gene3D" id="3.80.10.10">
    <property type="entry name" value="Ribonuclease Inhibitor"/>
    <property type="match status" value="1"/>
</dbReference>
<evidence type="ECO:0000256" key="1">
    <source>
        <dbReference type="ARBA" id="ARBA00004251"/>
    </source>
</evidence>
<keyword evidence="5" id="KW-0723">Serine/threonine-protein kinase</keyword>
<dbReference type="Proteomes" id="UP000525078">
    <property type="component" value="Unassembled WGS sequence"/>
</dbReference>
<dbReference type="EMBL" id="JAATIP010000143">
    <property type="protein sequence ID" value="KAF4367340.1"/>
    <property type="molecule type" value="Genomic_DNA"/>
</dbReference>
<gene>
    <name evidence="24" type="ORF">F8388_025758</name>
</gene>
<feature type="domain" description="Protein kinase" evidence="23">
    <location>
        <begin position="269"/>
        <end position="490"/>
    </location>
</feature>
<keyword evidence="13" id="KW-0418">Kinase</keyword>
<comment type="catalytic activity">
    <reaction evidence="20">
        <text>L-seryl-[protein] + ATP = O-phospho-L-seryl-[protein] + ADP + H(+)</text>
        <dbReference type="Rhea" id="RHEA:17989"/>
        <dbReference type="Rhea" id="RHEA-COMP:9863"/>
        <dbReference type="Rhea" id="RHEA-COMP:11604"/>
        <dbReference type="ChEBI" id="CHEBI:15378"/>
        <dbReference type="ChEBI" id="CHEBI:29999"/>
        <dbReference type="ChEBI" id="CHEBI:30616"/>
        <dbReference type="ChEBI" id="CHEBI:83421"/>
        <dbReference type="ChEBI" id="CHEBI:456216"/>
        <dbReference type="EC" id="2.7.11.1"/>
    </reaction>
</comment>
<dbReference type="Pfam" id="PF00069">
    <property type="entry name" value="Pkinase"/>
    <property type="match status" value="1"/>
</dbReference>